<name>A0A1G1V4Q5_9BACT</name>
<accession>A0A1G1V4Q5</accession>
<dbReference type="Proteomes" id="UP000178319">
    <property type="component" value="Unassembled WGS sequence"/>
</dbReference>
<proteinExistence type="predicted"/>
<organism evidence="1 2">
    <name type="scientific">Candidatus Blackburnbacteria bacterium RIFCSPHIGHO2_02_FULL_44_20</name>
    <dbReference type="NCBI Taxonomy" id="1797516"/>
    <lineage>
        <taxon>Bacteria</taxon>
        <taxon>Candidatus Blackburniibacteriota</taxon>
    </lineage>
</organism>
<comment type="caution">
    <text evidence="1">The sequence shown here is derived from an EMBL/GenBank/DDBJ whole genome shotgun (WGS) entry which is preliminary data.</text>
</comment>
<gene>
    <name evidence="1" type="ORF">A3D26_03460</name>
</gene>
<reference evidence="1 2" key="1">
    <citation type="journal article" date="2016" name="Nat. Commun.">
        <title>Thousands of microbial genomes shed light on interconnected biogeochemical processes in an aquifer system.</title>
        <authorList>
            <person name="Anantharaman K."/>
            <person name="Brown C.T."/>
            <person name="Hug L.A."/>
            <person name="Sharon I."/>
            <person name="Castelle C.J."/>
            <person name="Probst A.J."/>
            <person name="Thomas B.C."/>
            <person name="Singh A."/>
            <person name="Wilkins M.J."/>
            <person name="Karaoz U."/>
            <person name="Brodie E.L."/>
            <person name="Williams K.H."/>
            <person name="Hubbard S.S."/>
            <person name="Banfield J.F."/>
        </authorList>
    </citation>
    <scope>NUCLEOTIDE SEQUENCE [LARGE SCALE GENOMIC DNA]</scope>
</reference>
<evidence type="ECO:0000313" key="2">
    <source>
        <dbReference type="Proteomes" id="UP000178319"/>
    </source>
</evidence>
<sequence>MLTIRFGKKLKASWVVTQQEVVLSFAPNRQIMSLVTLMLEQMKFPVAMWKSLTILNYWLLPKPP</sequence>
<evidence type="ECO:0000313" key="1">
    <source>
        <dbReference type="EMBL" id="OGY10331.1"/>
    </source>
</evidence>
<dbReference type="AlphaFoldDB" id="A0A1G1V4Q5"/>
<dbReference type="STRING" id="1797516.A3D26_03460"/>
<protein>
    <submittedName>
        <fullName evidence="1">Uncharacterized protein</fullName>
    </submittedName>
</protein>
<dbReference type="EMBL" id="MHBZ01000037">
    <property type="protein sequence ID" value="OGY10331.1"/>
    <property type="molecule type" value="Genomic_DNA"/>
</dbReference>